<proteinExistence type="predicted"/>
<accession>A0ABS1VY17</accession>
<dbReference type="PANTHER" id="PTHR30562">
    <property type="entry name" value="UVRC/OXIDOREDUCTASE"/>
    <property type="match status" value="1"/>
</dbReference>
<dbReference type="PROSITE" id="PS50164">
    <property type="entry name" value="GIY_YIG"/>
    <property type="match status" value="1"/>
</dbReference>
<dbReference type="Gene3D" id="3.40.1440.10">
    <property type="entry name" value="GIY-YIG endonuclease"/>
    <property type="match status" value="1"/>
</dbReference>
<dbReference type="InterPro" id="IPR035901">
    <property type="entry name" value="GIY-YIG_endonuc_sf"/>
</dbReference>
<dbReference type="InterPro" id="IPR013568">
    <property type="entry name" value="SEFIR_dom"/>
</dbReference>
<dbReference type="RefSeq" id="WP_202996092.1">
    <property type="nucleotide sequence ID" value="NZ_JAENHO010000011.1"/>
</dbReference>
<protein>
    <submittedName>
        <fullName evidence="4">TIR domain-containing protein</fullName>
    </submittedName>
</protein>
<dbReference type="InterPro" id="IPR000305">
    <property type="entry name" value="GIY-YIG_endonuc"/>
</dbReference>
<comment type="caution">
    <text evidence="4">The sequence shown here is derived from an EMBL/GenBank/DDBJ whole genome shotgun (WGS) entry which is preliminary data.</text>
</comment>
<dbReference type="Proteomes" id="UP000598996">
    <property type="component" value="Unassembled WGS sequence"/>
</dbReference>
<dbReference type="SMART" id="SM00465">
    <property type="entry name" value="GIYc"/>
    <property type="match status" value="1"/>
</dbReference>
<dbReference type="Pfam" id="PF13676">
    <property type="entry name" value="TIR_2"/>
    <property type="match status" value="1"/>
</dbReference>
<dbReference type="InterPro" id="IPR000157">
    <property type="entry name" value="TIR_dom"/>
</dbReference>
<organism evidence="4 5">
    <name type="scientific">Paractinoplanes lichenicola</name>
    <dbReference type="NCBI Taxonomy" id="2802976"/>
    <lineage>
        <taxon>Bacteria</taxon>
        <taxon>Bacillati</taxon>
        <taxon>Actinomycetota</taxon>
        <taxon>Actinomycetes</taxon>
        <taxon>Micromonosporales</taxon>
        <taxon>Micromonosporaceae</taxon>
        <taxon>Paractinoplanes</taxon>
    </lineage>
</organism>
<sequence>MGSVQLVHGDMFSRPCDLIVLPASTGGTATPFVAERMRQYDIPRPLPGPLGTVRITRFDGGQHFAQQVAWATSVEGFGSDLGAIERAGRCLGEATTQEPFPQNLSAPLLGAAAGGLEPEDVLDRLTAGFLSTAAREATLRVFVLARETYEVLLRHRDGLPAADQPSAPVREPLPAPDDRATARVHVAPEPVRVFISYHADRPEVKQWVRALGTFLRGNGVNARCDLWHLMVGMNLQQWMQNEITQADRVVLVCTEAYAKRADDLDGGLAYEIKQIRRGHRGQERAAQIPAGGVVGGHPQGAADLPAALPVHPLAAGRGRDRAARGPARRDPAAPGGGAAARRVHLGVDCGLVSRELSARLPAAPGVYRFRDAGGRVLYVGRATNLRSRVGSYWGDLRDRRHLRRMVPQVTRVEAVECDSVHEAAWLERNLLERSKPRWNRIRGGLEVPVGIQLDAAGPRVVHLHAPGAAEFGPYLGGAQARLAVSGLDRIFPVRYTSERLDGGLRDLARIRGVGVVDRPAFLAAIAAVLRRGAEQTQAVRDGLALLRDRASANLAFELAGRIQQELEALDWIVAEQKVTRLVAGADHDVYGWADGLLVRFRMRRGRVDGWEQRACSLPAARKHLELTPAEWSAFAARGAELARRLQ</sequence>
<reference evidence="4 5" key="1">
    <citation type="submission" date="2021-01" db="EMBL/GenBank/DDBJ databases">
        <title>Actinoplanes sp. nov. LDG1-01 isolated from lichen.</title>
        <authorList>
            <person name="Saeng-In P."/>
            <person name="Phongsopitanun W."/>
            <person name="Kanchanasin P."/>
            <person name="Yuki M."/>
            <person name="Kudo T."/>
            <person name="Ohkuma M."/>
            <person name="Tanasupawat S."/>
        </authorList>
    </citation>
    <scope>NUCLEOTIDE SEQUENCE [LARGE SCALE GENOMIC DNA]</scope>
    <source>
        <strain evidence="4 5">LDG1-01</strain>
    </source>
</reference>
<dbReference type="Pfam" id="PF01541">
    <property type="entry name" value="GIY-YIG"/>
    <property type="match status" value="1"/>
</dbReference>
<dbReference type="InterPro" id="IPR035897">
    <property type="entry name" value="Toll_tir_struct_dom_sf"/>
</dbReference>
<gene>
    <name evidence="4" type="ORF">JKJ07_34245</name>
</gene>
<evidence type="ECO:0000313" key="4">
    <source>
        <dbReference type="EMBL" id="MBL7259388.1"/>
    </source>
</evidence>
<evidence type="ECO:0000313" key="5">
    <source>
        <dbReference type="Proteomes" id="UP000598996"/>
    </source>
</evidence>
<dbReference type="Gene3D" id="3.40.50.10140">
    <property type="entry name" value="Toll/interleukin-1 receptor homology (TIR) domain"/>
    <property type="match status" value="1"/>
</dbReference>
<dbReference type="CDD" id="cd10434">
    <property type="entry name" value="GIY-YIG_UvrC_Cho"/>
    <property type="match status" value="1"/>
</dbReference>
<evidence type="ECO:0000259" key="3">
    <source>
        <dbReference type="PROSITE" id="PS51534"/>
    </source>
</evidence>
<dbReference type="PANTHER" id="PTHR30562:SF1">
    <property type="entry name" value="UVRABC SYSTEM PROTEIN C"/>
    <property type="match status" value="1"/>
</dbReference>
<feature type="domain" description="GIY-YIG" evidence="2">
    <location>
        <begin position="362"/>
        <end position="440"/>
    </location>
</feature>
<feature type="compositionally biased region" description="Basic and acidic residues" evidence="1">
    <location>
        <begin position="317"/>
        <end position="331"/>
    </location>
</feature>
<evidence type="ECO:0000256" key="1">
    <source>
        <dbReference type="SAM" id="MobiDB-lite"/>
    </source>
</evidence>
<dbReference type="SUPFAM" id="SSF82771">
    <property type="entry name" value="GIY-YIG endonuclease"/>
    <property type="match status" value="1"/>
</dbReference>
<keyword evidence="5" id="KW-1185">Reference proteome</keyword>
<dbReference type="SUPFAM" id="SSF52200">
    <property type="entry name" value="Toll/Interleukin receptor TIR domain"/>
    <property type="match status" value="1"/>
</dbReference>
<dbReference type="PROSITE" id="PS51534">
    <property type="entry name" value="SEFIR"/>
    <property type="match status" value="1"/>
</dbReference>
<dbReference type="InterPro" id="IPR050066">
    <property type="entry name" value="UvrABC_protein_C"/>
</dbReference>
<dbReference type="EMBL" id="JAENHO010000011">
    <property type="protein sequence ID" value="MBL7259388.1"/>
    <property type="molecule type" value="Genomic_DNA"/>
</dbReference>
<feature type="region of interest" description="Disordered" evidence="1">
    <location>
        <begin position="317"/>
        <end position="339"/>
    </location>
</feature>
<dbReference type="InterPro" id="IPR047296">
    <property type="entry name" value="GIY-YIG_UvrC_Cho"/>
</dbReference>
<name>A0ABS1VY17_9ACTN</name>
<evidence type="ECO:0000259" key="2">
    <source>
        <dbReference type="PROSITE" id="PS50164"/>
    </source>
</evidence>
<feature type="domain" description="SEFIR" evidence="3">
    <location>
        <begin position="190"/>
        <end position="271"/>
    </location>
</feature>